<comment type="caution">
    <text evidence="1">The sequence shown here is derived from an EMBL/GenBank/DDBJ whole genome shotgun (WGS) entry which is preliminary data.</text>
</comment>
<evidence type="ECO:0000313" key="2">
    <source>
        <dbReference type="Proteomes" id="UP000292544"/>
    </source>
</evidence>
<dbReference type="Proteomes" id="UP000292544">
    <property type="component" value="Unassembled WGS sequence"/>
</dbReference>
<evidence type="ECO:0000313" key="1">
    <source>
        <dbReference type="EMBL" id="TAA48097.1"/>
    </source>
</evidence>
<dbReference type="EMBL" id="SHLY01000001">
    <property type="protein sequence ID" value="TAA48097.1"/>
    <property type="molecule type" value="Genomic_DNA"/>
</dbReference>
<proteinExistence type="predicted"/>
<name>A0ABY1WUA4_9GAMM</name>
<reference evidence="2" key="1">
    <citation type="submission" date="2019-02" db="EMBL/GenBank/DDBJ databases">
        <title>Draft genome sequence of Muricauda sp. 176CP4-71.</title>
        <authorList>
            <person name="Park J.-S."/>
        </authorList>
    </citation>
    <scope>NUCLEOTIDE SEQUENCE [LARGE SCALE GENOMIC DNA]</scope>
    <source>
        <strain evidence="2">176GS2-150</strain>
    </source>
</reference>
<protein>
    <submittedName>
        <fullName evidence="1">Uncharacterized protein</fullName>
    </submittedName>
</protein>
<dbReference type="RefSeq" id="WP_130565586.1">
    <property type="nucleotide sequence ID" value="NZ_SHLY01000001.1"/>
</dbReference>
<sequence>MLMLPNSDAEKLGVFMLDQAIREIKSGARGFNRNEVFALAINEGYSANHAQELSNALHDAVQSDWQSVSVLLDTLEMRGYSDLIGELAQW</sequence>
<keyword evidence="2" id="KW-1185">Reference proteome</keyword>
<organism evidence="1 2">
    <name type="scientific">Corallincola spongiicola</name>
    <dbReference type="NCBI Taxonomy" id="2520508"/>
    <lineage>
        <taxon>Bacteria</taxon>
        <taxon>Pseudomonadati</taxon>
        <taxon>Pseudomonadota</taxon>
        <taxon>Gammaproteobacteria</taxon>
        <taxon>Alteromonadales</taxon>
        <taxon>Psychromonadaceae</taxon>
        <taxon>Corallincola</taxon>
    </lineage>
</organism>
<accession>A0ABY1WUA4</accession>
<gene>
    <name evidence="1" type="ORF">EXY25_02325</name>
</gene>